<organism evidence="3 4">
    <name type="scientific">Sphingomicrobium sediminis</name>
    <dbReference type="NCBI Taxonomy" id="2950949"/>
    <lineage>
        <taxon>Bacteria</taxon>
        <taxon>Pseudomonadati</taxon>
        <taxon>Pseudomonadota</taxon>
        <taxon>Alphaproteobacteria</taxon>
        <taxon>Sphingomonadales</taxon>
        <taxon>Sphingomonadaceae</taxon>
        <taxon>Sphingomicrobium</taxon>
    </lineage>
</organism>
<proteinExistence type="predicted"/>
<keyword evidence="4" id="KW-1185">Reference proteome</keyword>
<evidence type="ECO:0000256" key="1">
    <source>
        <dbReference type="SAM" id="MobiDB-lite"/>
    </source>
</evidence>
<sequence>MSGKKDSGTADAKSGAARRTTTARPKSEQVSRALKSVYDDTLREDIPAELRDLLGKLD</sequence>
<dbReference type="InterPro" id="IPR041649">
    <property type="entry name" value="NepR"/>
</dbReference>
<dbReference type="RefSeq" id="WP_252113693.1">
    <property type="nucleotide sequence ID" value="NZ_JAMSHT010000001.1"/>
</dbReference>
<dbReference type="EMBL" id="JAMSHT010000001">
    <property type="protein sequence ID" value="MCM8557545.1"/>
    <property type="molecule type" value="Genomic_DNA"/>
</dbReference>
<gene>
    <name evidence="3" type="ORF">NDO55_06900</name>
</gene>
<reference evidence="3" key="1">
    <citation type="submission" date="2022-06" db="EMBL/GenBank/DDBJ databases">
        <title>Sphingomicrobium sedimins sp. nov., a marine bacterium isolated from tidal flat.</title>
        <authorList>
            <person name="Kim C.-H."/>
            <person name="Yoo Y."/>
            <person name="Kim J.-J."/>
        </authorList>
    </citation>
    <scope>NUCLEOTIDE SEQUENCE</scope>
    <source>
        <strain evidence="3">GRR-S6-50</strain>
    </source>
</reference>
<name>A0A9X2J2Z1_9SPHN</name>
<protein>
    <recommendedName>
        <fullName evidence="2">Anti-sigma factor NepR domain-containing protein</fullName>
    </recommendedName>
</protein>
<feature type="compositionally biased region" description="Polar residues" evidence="1">
    <location>
        <begin position="19"/>
        <end position="30"/>
    </location>
</feature>
<dbReference type="Proteomes" id="UP001155128">
    <property type="component" value="Unassembled WGS sequence"/>
</dbReference>
<evidence type="ECO:0000259" key="2">
    <source>
        <dbReference type="Pfam" id="PF18557"/>
    </source>
</evidence>
<dbReference type="Pfam" id="PF18557">
    <property type="entry name" value="NepR"/>
    <property type="match status" value="1"/>
</dbReference>
<feature type="domain" description="Anti-sigma factor NepR" evidence="2">
    <location>
        <begin position="29"/>
        <end position="58"/>
    </location>
</feature>
<dbReference type="AlphaFoldDB" id="A0A9X2J2Z1"/>
<accession>A0A9X2J2Z1</accession>
<feature type="region of interest" description="Disordered" evidence="1">
    <location>
        <begin position="1"/>
        <end position="32"/>
    </location>
</feature>
<comment type="caution">
    <text evidence="3">The sequence shown here is derived from an EMBL/GenBank/DDBJ whole genome shotgun (WGS) entry which is preliminary data.</text>
</comment>
<evidence type="ECO:0000313" key="4">
    <source>
        <dbReference type="Proteomes" id="UP001155128"/>
    </source>
</evidence>
<evidence type="ECO:0000313" key="3">
    <source>
        <dbReference type="EMBL" id="MCM8557545.1"/>
    </source>
</evidence>